<protein>
    <recommendedName>
        <fullName evidence="4">Ig-like domain-containing protein</fullName>
    </recommendedName>
</protein>
<feature type="signal peptide" evidence="1">
    <location>
        <begin position="1"/>
        <end position="24"/>
    </location>
</feature>
<evidence type="ECO:0000256" key="1">
    <source>
        <dbReference type="SAM" id="SignalP"/>
    </source>
</evidence>
<evidence type="ECO:0008006" key="4">
    <source>
        <dbReference type="Google" id="ProtNLM"/>
    </source>
</evidence>
<evidence type="ECO:0000313" key="3">
    <source>
        <dbReference type="Proteomes" id="UP001374579"/>
    </source>
</evidence>
<name>A0AAN9B2P1_9CAEN</name>
<reference evidence="2 3" key="1">
    <citation type="submission" date="2024-02" db="EMBL/GenBank/DDBJ databases">
        <title>Chromosome-scale genome assembly of the rough periwinkle Littorina saxatilis.</title>
        <authorList>
            <person name="De Jode A."/>
            <person name="Faria R."/>
            <person name="Formenti G."/>
            <person name="Sims Y."/>
            <person name="Smith T.P."/>
            <person name="Tracey A."/>
            <person name="Wood J.M.D."/>
            <person name="Zagrodzka Z.B."/>
            <person name="Johannesson K."/>
            <person name="Butlin R.K."/>
            <person name="Leder E.H."/>
        </authorList>
    </citation>
    <scope>NUCLEOTIDE SEQUENCE [LARGE SCALE GENOMIC DNA]</scope>
    <source>
        <strain evidence="2">Snail1</strain>
        <tissue evidence="2">Muscle</tissue>
    </source>
</reference>
<keyword evidence="3" id="KW-1185">Reference proteome</keyword>
<dbReference type="EMBL" id="JBAMIC010000014">
    <property type="protein sequence ID" value="KAK7096400.1"/>
    <property type="molecule type" value="Genomic_DNA"/>
</dbReference>
<keyword evidence="1" id="KW-0732">Signal</keyword>
<dbReference type="AlphaFoldDB" id="A0AAN9B2P1"/>
<gene>
    <name evidence="2" type="ORF">V1264_005698</name>
</gene>
<sequence>MREKGTLAWAVVIFILVGKQEVGTSITNCVSNNIHILENKNNTIVCDGLSSSDSVEWSVTRRGLAKTVVAVCGLSDCTSRDPNFAVERSATQSKLFYRQYDNSMDLSAEITCSIGGIDESCGLNVINQAVLSDCYVRYSSNSQTLTGCCRFEHAFSAICPMSCHWAQIDGTNKVNFRETTTSSTLSKYKSGECKFSKSSVLTWYPCQYRYSVLFFPGPAEALVSDGCGLTTTATTTELTTETTTVTTTVTTTETPIRVSLTTSVQGGQEGTAITLQRGQKNVRLTCRYDNTTGWALGLLSWCKTG</sequence>
<accession>A0AAN9B2P1</accession>
<feature type="chain" id="PRO_5043017024" description="Ig-like domain-containing protein" evidence="1">
    <location>
        <begin position="25"/>
        <end position="305"/>
    </location>
</feature>
<evidence type="ECO:0000313" key="2">
    <source>
        <dbReference type="EMBL" id="KAK7096400.1"/>
    </source>
</evidence>
<comment type="caution">
    <text evidence="2">The sequence shown here is derived from an EMBL/GenBank/DDBJ whole genome shotgun (WGS) entry which is preliminary data.</text>
</comment>
<organism evidence="2 3">
    <name type="scientific">Littorina saxatilis</name>
    <dbReference type="NCBI Taxonomy" id="31220"/>
    <lineage>
        <taxon>Eukaryota</taxon>
        <taxon>Metazoa</taxon>
        <taxon>Spiralia</taxon>
        <taxon>Lophotrochozoa</taxon>
        <taxon>Mollusca</taxon>
        <taxon>Gastropoda</taxon>
        <taxon>Caenogastropoda</taxon>
        <taxon>Littorinimorpha</taxon>
        <taxon>Littorinoidea</taxon>
        <taxon>Littorinidae</taxon>
        <taxon>Littorina</taxon>
    </lineage>
</organism>
<dbReference type="Proteomes" id="UP001374579">
    <property type="component" value="Unassembled WGS sequence"/>
</dbReference>
<proteinExistence type="predicted"/>